<dbReference type="RefSeq" id="XP_013231873.1">
    <property type="nucleotide sequence ID" value="XM_013376419.1"/>
</dbReference>
<dbReference type="OrthoDB" id="411017at2759"/>
<organism evidence="4 5">
    <name type="scientific">Eimeria tenella</name>
    <name type="common">Coccidian parasite</name>
    <dbReference type="NCBI Taxonomy" id="5802"/>
    <lineage>
        <taxon>Eukaryota</taxon>
        <taxon>Sar</taxon>
        <taxon>Alveolata</taxon>
        <taxon>Apicomplexa</taxon>
        <taxon>Conoidasida</taxon>
        <taxon>Coccidia</taxon>
        <taxon>Eucoccidiorida</taxon>
        <taxon>Eimeriorina</taxon>
        <taxon>Eimeriidae</taxon>
        <taxon>Eimeria</taxon>
    </lineage>
</organism>
<sequence length="60" mass="6665">MDLPLSRLHSSAFSDTERLVAFLNKTEGRDKATKALQYGCRLLAWASSNSKISEKFASLC</sequence>
<dbReference type="VEuPathDB" id="ToxoDB:ETH_00040370"/>
<dbReference type="GO" id="GO:0005778">
    <property type="term" value="C:peroxisomal membrane"/>
    <property type="evidence" value="ECO:0007669"/>
    <property type="project" value="UniProtKB-SubCell"/>
</dbReference>
<evidence type="ECO:0000256" key="2">
    <source>
        <dbReference type="ARBA" id="ARBA00023140"/>
    </source>
</evidence>
<evidence type="ECO:0000313" key="4">
    <source>
        <dbReference type="EMBL" id="CDJ41123.1"/>
    </source>
</evidence>
<evidence type="ECO:0000256" key="3">
    <source>
        <dbReference type="ARBA" id="ARBA00046271"/>
    </source>
</evidence>
<gene>
    <name evidence="4" type="ORF">ETH_00040370</name>
</gene>
<dbReference type="GO" id="GO:0016559">
    <property type="term" value="P:peroxisome fission"/>
    <property type="evidence" value="ECO:0007669"/>
    <property type="project" value="InterPro"/>
</dbReference>
<dbReference type="Pfam" id="PF05648">
    <property type="entry name" value="PEX11"/>
    <property type="match status" value="1"/>
</dbReference>
<dbReference type="InterPro" id="IPR008733">
    <property type="entry name" value="PEX11"/>
</dbReference>
<keyword evidence="1" id="KW-0472">Membrane</keyword>
<proteinExistence type="predicted"/>
<reference evidence="4" key="1">
    <citation type="submission" date="2013-10" db="EMBL/GenBank/DDBJ databases">
        <title>Genomic analysis of the causative agents of coccidiosis in chickens.</title>
        <authorList>
            <person name="Reid A.J."/>
            <person name="Blake D."/>
            <person name="Billington K."/>
            <person name="Browne H."/>
            <person name="Dunn M."/>
            <person name="Hung S."/>
            <person name="Kawahara F."/>
            <person name="Miranda-Saavedra D."/>
            <person name="Mourier T."/>
            <person name="Nagra H."/>
            <person name="Otto T.D."/>
            <person name="Rawlings N."/>
            <person name="Sanchez A."/>
            <person name="Sanders M."/>
            <person name="Subramaniam C."/>
            <person name="Tay Y."/>
            <person name="Dear P."/>
            <person name="Doerig C."/>
            <person name="Gruber A."/>
            <person name="Parkinson J."/>
            <person name="Shirley M."/>
            <person name="Wan K.L."/>
            <person name="Berriman M."/>
            <person name="Tomley F."/>
            <person name="Pain A."/>
        </authorList>
    </citation>
    <scope>NUCLEOTIDE SEQUENCE [LARGE SCALE GENOMIC DNA]</scope>
    <source>
        <strain evidence="4">Houghton</strain>
    </source>
</reference>
<evidence type="ECO:0000313" key="5">
    <source>
        <dbReference type="Proteomes" id="UP000030747"/>
    </source>
</evidence>
<protein>
    <submittedName>
        <fullName evidence="4">Peroxisomal biogenesis factor 11 domain-containing protein, putative</fullName>
    </submittedName>
</protein>
<feature type="non-terminal residue" evidence="4">
    <location>
        <position position="60"/>
    </location>
</feature>
<accession>U6KW23</accession>
<dbReference type="AlphaFoldDB" id="U6KW23"/>
<dbReference type="VEuPathDB" id="ToxoDB:ETH2_1552000"/>
<name>U6KW23_EIMTE</name>
<comment type="subcellular location">
    <subcellularLocation>
        <location evidence="3">Peroxisome membrane</location>
    </subcellularLocation>
</comment>
<dbReference type="Proteomes" id="UP000030747">
    <property type="component" value="Unassembled WGS sequence"/>
</dbReference>
<dbReference type="EMBL" id="HG675489">
    <property type="protein sequence ID" value="CDJ41123.1"/>
    <property type="molecule type" value="Genomic_DNA"/>
</dbReference>
<dbReference type="GeneID" id="25257114"/>
<keyword evidence="5" id="KW-1185">Reference proteome</keyword>
<keyword evidence="2" id="KW-0576">Peroxisome</keyword>
<reference evidence="4" key="2">
    <citation type="submission" date="2013-10" db="EMBL/GenBank/DDBJ databases">
        <authorList>
            <person name="Aslett M."/>
        </authorList>
    </citation>
    <scope>NUCLEOTIDE SEQUENCE [LARGE SCALE GENOMIC DNA]</scope>
    <source>
        <strain evidence="4">Houghton</strain>
    </source>
</reference>
<evidence type="ECO:0000256" key="1">
    <source>
        <dbReference type="ARBA" id="ARBA00023136"/>
    </source>
</evidence>